<proteinExistence type="inferred from homology"/>
<dbReference type="PANTHER" id="PTHR12549:SF38">
    <property type="entry name" value="JMJC DOMAIN-CONTAINING HISTONE DEMETHYLASE 2, ISOFORM A"/>
    <property type="match status" value="1"/>
</dbReference>
<dbReference type="Proteomes" id="UP001603857">
    <property type="component" value="Unassembled WGS sequence"/>
</dbReference>
<dbReference type="SMART" id="SM00558">
    <property type="entry name" value="JmjC"/>
    <property type="match status" value="1"/>
</dbReference>
<evidence type="ECO:0000256" key="4">
    <source>
        <dbReference type="ARBA" id="ARBA00023242"/>
    </source>
</evidence>
<keyword evidence="8" id="KW-1185">Reference proteome</keyword>
<accession>A0ABD1L3Q3</accession>
<dbReference type="SUPFAM" id="SSF51197">
    <property type="entry name" value="Clavaminate synthase-like"/>
    <property type="match status" value="1"/>
</dbReference>
<evidence type="ECO:0000256" key="1">
    <source>
        <dbReference type="ARBA" id="ARBA00004123"/>
    </source>
</evidence>
<keyword evidence="4" id="KW-0539">Nucleus</keyword>
<dbReference type="InterPro" id="IPR045109">
    <property type="entry name" value="LSDs-like"/>
</dbReference>
<comment type="similarity">
    <text evidence="2">Belongs to the JARID1 histone demethylase family.</text>
</comment>
<protein>
    <recommendedName>
        <fullName evidence="6">JmjC domain-containing protein</fullName>
    </recommendedName>
</protein>
<name>A0ABD1L3Q3_9FABA</name>
<keyword evidence="3" id="KW-0479">Metal-binding</keyword>
<evidence type="ECO:0000256" key="3">
    <source>
        <dbReference type="ARBA" id="ARBA00022723"/>
    </source>
</evidence>
<dbReference type="InterPro" id="IPR003347">
    <property type="entry name" value="JmjC_dom"/>
</dbReference>
<feature type="compositionally biased region" description="Basic and acidic residues" evidence="5">
    <location>
        <begin position="315"/>
        <end position="324"/>
    </location>
</feature>
<organism evidence="7 8">
    <name type="scientific">Flemingia macrophylla</name>
    <dbReference type="NCBI Taxonomy" id="520843"/>
    <lineage>
        <taxon>Eukaryota</taxon>
        <taxon>Viridiplantae</taxon>
        <taxon>Streptophyta</taxon>
        <taxon>Embryophyta</taxon>
        <taxon>Tracheophyta</taxon>
        <taxon>Spermatophyta</taxon>
        <taxon>Magnoliopsida</taxon>
        <taxon>eudicotyledons</taxon>
        <taxon>Gunneridae</taxon>
        <taxon>Pentapetalae</taxon>
        <taxon>rosids</taxon>
        <taxon>fabids</taxon>
        <taxon>Fabales</taxon>
        <taxon>Fabaceae</taxon>
        <taxon>Papilionoideae</taxon>
        <taxon>50 kb inversion clade</taxon>
        <taxon>NPAAA clade</taxon>
        <taxon>indigoferoid/millettioid clade</taxon>
        <taxon>Phaseoleae</taxon>
        <taxon>Flemingia</taxon>
    </lineage>
</organism>
<evidence type="ECO:0000259" key="6">
    <source>
        <dbReference type="SMART" id="SM00558"/>
    </source>
</evidence>
<gene>
    <name evidence="7" type="ORF">Fmac_032015</name>
</gene>
<evidence type="ECO:0000256" key="5">
    <source>
        <dbReference type="SAM" id="MobiDB-lite"/>
    </source>
</evidence>
<dbReference type="Gene3D" id="2.60.120.650">
    <property type="entry name" value="Cupin"/>
    <property type="match status" value="2"/>
</dbReference>
<feature type="region of interest" description="Disordered" evidence="5">
    <location>
        <begin position="77"/>
        <end position="113"/>
    </location>
</feature>
<feature type="domain" description="JmjC" evidence="6">
    <location>
        <begin position="225"/>
        <end position="449"/>
    </location>
</feature>
<dbReference type="EMBL" id="JBGMDY010000011">
    <property type="protein sequence ID" value="KAL2318139.1"/>
    <property type="molecule type" value="Genomic_DNA"/>
</dbReference>
<reference evidence="7 8" key="1">
    <citation type="submission" date="2024-08" db="EMBL/GenBank/DDBJ databases">
        <title>Insights into the chromosomal genome structure of Flemingia macrophylla.</title>
        <authorList>
            <person name="Ding Y."/>
            <person name="Zhao Y."/>
            <person name="Bi W."/>
            <person name="Wu M."/>
            <person name="Zhao G."/>
            <person name="Gong Y."/>
            <person name="Li W."/>
            <person name="Zhang P."/>
        </authorList>
    </citation>
    <scope>NUCLEOTIDE SEQUENCE [LARGE SCALE GENOMIC DNA]</scope>
    <source>
        <strain evidence="7">DYQJB</strain>
        <tissue evidence="7">Leaf</tissue>
    </source>
</reference>
<comment type="subcellular location">
    <subcellularLocation>
        <location evidence="1">Nucleus</location>
    </subcellularLocation>
</comment>
<feature type="region of interest" description="Disordered" evidence="5">
    <location>
        <begin position="315"/>
        <end position="339"/>
    </location>
</feature>
<evidence type="ECO:0000313" key="8">
    <source>
        <dbReference type="Proteomes" id="UP001603857"/>
    </source>
</evidence>
<evidence type="ECO:0000313" key="7">
    <source>
        <dbReference type="EMBL" id="KAL2318139.1"/>
    </source>
</evidence>
<comment type="caution">
    <text evidence="7">The sequence shown here is derived from an EMBL/GenBank/DDBJ whole genome shotgun (WGS) entry which is preliminary data.</text>
</comment>
<dbReference type="GO" id="GO:0005634">
    <property type="term" value="C:nucleus"/>
    <property type="evidence" value="ECO:0007669"/>
    <property type="project" value="UniProtKB-SubCell"/>
</dbReference>
<sequence>MTTSASYSENLRLTNFVNILTHAAEVKMQPWQTRIIKKLQKEYEAEDMRELYGSAIGSHGRKRQMCRIGVTRNLKIPETKDATGRHSSLLVSQRKEEELDEQQNGPLKLGPERSDREACVQGFVESTENKLSLNACEKEVLNLNSRLPHFDSNNHDSSCMFLGKDSKLMHYKVNNAEQWCSSSAEEVSLPEPMQFKTCTNEKCEKGRMSGMQLIKDKFCSIHDQSDTSSAFFDLNLPTPQIMVNQEHQGNYIKQSQTKSKCIHFEELSSYSGKKVSNLHFRRKQYSRYYSAWGNGADNTSNVQDETNTAGDFSHVESHGQDPDNHVGGYAETSESHRPCTVTEDTKISNGLNSSVMPCSDISVNKIESVKIDTSSNNVCQNDDHLETQYGSAVWDIFRRQDVPKLTEYLKKHHKEFRHINTLPSCIKVALDFVSPENVQECIRLTEEFRLLPKGHRSKEDKLEIKKMALYAADVAITEATKLMRGK</sequence>
<evidence type="ECO:0000256" key="2">
    <source>
        <dbReference type="ARBA" id="ARBA00006801"/>
    </source>
</evidence>
<dbReference type="AlphaFoldDB" id="A0ABD1L3Q3"/>
<dbReference type="PANTHER" id="PTHR12549">
    <property type="entry name" value="JMJC DOMAIN-CONTAINING HISTONE DEMETHYLATION PROTEIN"/>
    <property type="match status" value="1"/>
</dbReference>
<dbReference type="GO" id="GO:0046872">
    <property type="term" value="F:metal ion binding"/>
    <property type="evidence" value="ECO:0007669"/>
    <property type="project" value="UniProtKB-KW"/>
</dbReference>